<gene>
    <name evidence="1" type="primary">RvY_03576</name>
    <name evidence="1" type="synonym">RvY_03576.2</name>
    <name evidence="1" type="ORF">RvY_03576-2</name>
</gene>
<dbReference type="Proteomes" id="UP000186922">
    <property type="component" value="Unassembled WGS sequence"/>
</dbReference>
<organism evidence="1 2">
    <name type="scientific">Ramazzottius varieornatus</name>
    <name type="common">Water bear</name>
    <name type="synonym">Tardigrade</name>
    <dbReference type="NCBI Taxonomy" id="947166"/>
    <lineage>
        <taxon>Eukaryota</taxon>
        <taxon>Metazoa</taxon>
        <taxon>Ecdysozoa</taxon>
        <taxon>Tardigrada</taxon>
        <taxon>Eutardigrada</taxon>
        <taxon>Parachela</taxon>
        <taxon>Hypsibioidea</taxon>
        <taxon>Ramazzottiidae</taxon>
        <taxon>Ramazzottius</taxon>
    </lineage>
</organism>
<keyword evidence="2" id="KW-1185">Reference proteome</keyword>
<reference evidence="1 2" key="1">
    <citation type="journal article" date="2016" name="Nat. Commun.">
        <title>Extremotolerant tardigrade genome and improved radiotolerance of human cultured cells by tardigrade-unique protein.</title>
        <authorList>
            <person name="Hashimoto T."/>
            <person name="Horikawa D.D."/>
            <person name="Saito Y."/>
            <person name="Kuwahara H."/>
            <person name="Kozuka-Hata H."/>
            <person name="Shin-I T."/>
            <person name="Minakuchi Y."/>
            <person name="Ohishi K."/>
            <person name="Motoyama A."/>
            <person name="Aizu T."/>
            <person name="Enomoto A."/>
            <person name="Kondo K."/>
            <person name="Tanaka S."/>
            <person name="Hara Y."/>
            <person name="Koshikawa S."/>
            <person name="Sagara H."/>
            <person name="Miura T."/>
            <person name="Yokobori S."/>
            <person name="Miyagawa K."/>
            <person name="Suzuki Y."/>
            <person name="Kubo T."/>
            <person name="Oyama M."/>
            <person name="Kohara Y."/>
            <person name="Fujiyama A."/>
            <person name="Arakawa K."/>
            <person name="Katayama T."/>
            <person name="Toyoda A."/>
            <person name="Kunieda T."/>
        </authorList>
    </citation>
    <scope>NUCLEOTIDE SEQUENCE [LARGE SCALE GENOMIC DNA]</scope>
    <source>
        <strain evidence="1 2">YOKOZUNA-1</strain>
    </source>
</reference>
<protein>
    <submittedName>
        <fullName evidence="1">Uncharacterized protein</fullName>
    </submittedName>
</protein>
<accession>A0A1D1UXX6</accession>
<evidence type="ECO:0000313" key="1">
    <source>
        <dbReference type="EMBL" id="GAU91293.1"/>
    </source>
</evidence>
<comment type="caution">
    <text evidence="1">The sequence shown here is derived from an EMBL/GenBank/DDBJ whole genome shotgun (WGS) entry which is preliminary data.</text>
</comment>
<dbReference type="EMBL" id="BDGG01000002">
    <property type="protein sequence ID" value="GAU91293.1"/>
    <property type="molecule type" value="Genomic_DNA"/>
</dbReference>
<proteinExistence type="predicted"/>
<evidence type="ECO:0000313" key="2">
    <source>
        <dbReference type="Proteomes" id="UP000186922"/>
    </source>
</evidence>
<name>A0A1D1UXX6_RAMVA</name>
<sequence length="90" mass="10353">MHSSRRDRKCEVALTSRGEGRSARLRHLCCTWPRAVSHWVPLMAHRIVTWRILATADDDAIPIDYRQASLRYSIFCLDDITDSTGAYFVS</sequence>
<dbReference type="AlphaFoldDB" id="A0A1D1UXX6"/>